<evidence type="ECO:0000256" key="3">
    <source>
        <dbReference type="ARBA" id="ARBA00023140"/>
    </source>
</evidence>
<evidence type="ECO:0000256" key="1">
    <source>
        <dbReference type="ARBA" id="ARBA00004275"/>
    </source>
</evidence>
<comment type="similarity">
    <text evidence="2">Belongs to the ATP-dependent AMP-binding enzyme family.</text>
</comment>
<dbReference type="GO" id="GO:0046949">
    <property type="term" value="P:fatty-acyl-CoA biosynthetic process"/>
    <property type="evidence" value="ECO:0007669"/>
    <property type="project" value="TreeGrafter"/>
</dbReference>
<dbReference type="EMBL" id="CAJQZP010000397">
    <property type="protein sequence ID" value="CAG4959607.1"/>
    <property type="molecule type" value="Genomic_DNA"/>
</dbReference>
<dbReference type="Proteomes" id="UP000691718">
    <property type="component" value="Unassembled WGS sequence"/>
</dbReference>
<feature type="region of interest" description="Disordered" evidence="4">
    <location>
        <begin position="1"/>
        <end position="98"/>
    </location>
</feature>
<protein>
    <submittedName>
        <fullName evidence="7">(apollo) hypothetical protein</fullName>
    </submittedName>
</protein>
<feature type="domain" description="AMP-binding enzyme C-terminal" evidence="6">
    <location>
        <begin position="1050"/>
        <end position="1125"/>
    </location>
</feature>
<name>A0A8S3WH49_PARAO</name>
<accession>A0A8S3WH49</accession>
<dbReference type="InterPro" id="IPR025110">
    <property type="entry name" value="AMP-bd_C"/>
</dbReference>
<keyword evidence="8" id="KW-1185">Reference proteome</keyword>
<dbReference type="InterPro" id="IPR020845">
    <property type="entry name" value="AMP-binding_CS"/>
</dbReference>
<comment type="subcellular location">
    <subcellularLocation>
        <location evidence="1">Peroxisome</location>
    </subcellularLocation>
</comment>
<feature type="compositionally biased region" description="Low complexity" evidence="4">
    <location>
        <begin position="87"/>
        <end position="96"/>
    </location>
</feature>
<evidence type="ECO:0000259" key="6">
    <source>
        <dbReference type="Pfam" id="PF13193"/>
    </source>
</evidence>
<dbReference type="GO" id="GO:0004467">
    <property type="term" value="F:long-chain fatty acid-CoA ligase activity"/>
    <property type="evidence" value="ECO:0007669"/>
    <property type="project" value="TreeGrafter"/>
</dbReference>
<keyword evidence="3" id="KW-0576">Peroxisome</keyword>
<dbReference type="PROSITE" id="PS00455">
    <property type="entry name" value="AMP_BINDING"/>
    <property type="match status" value="1"/>
</dbReference>
<dbReference type="CDD" id="cd05911">
    <property type="entry name" value="Firefly_Luc_like"/>
    <property type="match status" value="1"/>
</dbReference>
<dbReference type="FunFam" id="3.30.300.30:FF:000007">
    <property type="entry name" value="4-coumarate--CoA ligase 2"/>
    <property type="match status" value="1"/>
</dbReference>
<feature type="compositionally biased region" description="Gly residues" evidence="4">
    <location>
        <begin position="35"/>
        <end position="44"/>
    </location>
</feature>
<proteinExistence type="inferred from homology"/>
<feature type="compositionally biased region" description="Low complexity" evidence="4">
    <location>
        <begin position="45"/>
        <end position="70"/>
    </location>
</feature>
<comment type="caution">
    <text evidence="7">The sequence shown here is derived from an EMBL/GenBank/DDBJ whole genome shotgun (WGS) entry which is preliminary data.</text>
</comment>
<evidence type="ECO:0000313" key="7">
    <source>
        <dbReference type="EMBL" id="CAG4959607.1"/>
    </source>
</evidence>
<organism evidence="7 8">
    <name type="scientific">Parnassius apollo</name>
    <name type="common">Apollo butterfly</name>
    <name type="synonym">Papilio apollo</name>
    <dbReference type="NCBI Taxonomy" id="110799"/>
    <lineage>
        <taxon>Eukaryota</taxon>
        <taxon>Metazoa</taxon>
        <taxon>Ecdysozoa</taxon>
        <taxon>Arthropoda</taxon>
        <taxon>Hexapoda</taxon>
        <taxon>Insecta</taxon>
        <taxon>Pterygota</taxon>
        <taxon>Neoptera</taxon>
        <taxon>Endopterygota</taxon>
        <taxon>Lepidoptera</taxon>
        <taxon>Glossata</taxon>
        <taxon>Ditrysia</taxon>
        <taxon>Papilionoidea</taxon>
        <taxon>Papilionidae</taxon>
        <taxon>Parnassiinae</taxon>
        <taxon>Parnassini</taxon>
        <taxon>Parnassius</taxon>
        <taxon>Parnassius</taxon>
    </lineage>
</organism>
<dbReference type="OrthoDB" id="10253869at2759"/>
<dbReference type="Pfam" id="PF00501">
    <property type="entry name" value="AMP-binding"/>
    <property type="match status" value="1"/>
</dbReference>
<evidence type="ECO:0000256" key="4">
    <source>
        <dbReference type="SAM" id="MobiDB-lite"/>
    </source>
</evidence>
<gene>
    <name evidence="7" type="ORF">PAPOLLO_LOCUS6205</name>
</gene>
<sequence>MTQPRNGAGLGRLPLFGAHKMDDGKTQKGTRIGPLPGGRRGASGAGAERGSMRAASRVRGAARSPSSPSHPSSPPEGLVSAGSSRTQQAAPAAGGARRMRWTKSMNENALRAYYRAKGEETVGIAYRSRRHCFFAELEPSIPVTEQNLADRVRYIMRSKIFDDAELERLRREAILTSNESAMAGDAAPHSTDQHPHVEAAMDLPVVVDLNDDEIVSHELEQMRIILEEAILETRSTPLENRPQLPRIPLSKRNRAVARALNPMLVTYLEASRDLCETDSILFGAAVAVCRIIGAKLPTAGRATTQTNAIPAWRKRIEDRIAKARALIGRLTSFRSGNNRPRIMRTVRMAFAGTNISLSQPDITQKLTERIDDLKQKIAAWGKRIRRFSEGSRRFNQNRLFQSDQKRLYKLLERPKVCGAGQGLDQADIIAFWRGLWSEPVNHSEGPWMEVVASQGASVTPMDRITITPEDVAEVVRRVPNWKSPGLDGLHHYWLKGRIESSRGFDLKRGGKIDAMTENDTYKYLGITQSLRINHGEIRSKKYSTEKLTKYQRLAEEIRQLRRQQQVLIVPLILSTTGVVPKSLTDNLAKLGISVRKKHVWTSDKIVKSPFQDVIIPNLTVAEYVWRNLDKWPTKTAMICSVTNRQYTYEEIYKQSHILGANLRKKLKIDNGDAVAIMLPNLPEYLTAVFGVLNAGGLATTLNPNYSAHEVHRQVLMSNTKLIFVTPEVVPTVKKALDLCKRNIPIVEVNFNGNLQEGTISFKELVEDNYVDLNILKEVKRSAEDVAFLPYSSGTTGLPKGVELTNRNIIANAEQQNNELRFYAYTTDSHQDNLLVCLPMFHSYGLSILALHKFSVGLKLVTLPKFHPETFVQALSKFNFNLLYLAPPIVIFLGTHSQVVSKYFEHLRCVTCGAAPLPMADIRKFLNKVPENVHFSQAYGLTETGPLATACPIGYKNYKKVGFALPNIELRVIDGNLNNLGPNEVGELLIKGPNVMKGYKDNPEANKQVFVDDVWLKTGDLAEIDEFGAVTIADRLKELIKVNAFQVPPAELESVCKEHPAVHDVAVVGVPDAKTGEKPKAFIVLKGNINVSDTEILDFVAERVAPYKRIKEISFIEDIPKNPSGKILRRVLLEKYC</sequence>
<dbReference type="PANTHER" id="PTHR24096">
    <property type="entry name" value="LONG-CHAIN-FATTY-ACID--COA LIGASE"/>
    <property type="match status" value="1"/>
</dbReference>
<dbReference type="PANTHER" id="PTHR24096:SF422">
    <property type="entry name" value="BCDNA.GH02901"/>
    <property type="match status" value="1"/>
</dbReference>
<evidence type="ECO:0000313" key="8">
    <source>
        <dbReference type="Proteomes" id="UP000691718"/>
    </source>
</evidence>
<dbReference type="Pfam" id="PF13193">
    <property type="entry name" value="AMP-binding_C"/>
    <property type="match status" value="1"/>
</dbReference>
<dbReference type="GO" id="GO:0005777">
    <property type="term" value="C:peroxisome"/>
    <property type="evidence" value="ECO:0007669"/>
    <property type="project" value="UniProtKB-SubCell"/>
</dbReference>
<feature type="domain" description="AMP-dependent synthetase/ligase" evidence="5">
    <location>
        <begin position="625"/>
        <end position="998"/>
    </location>
</feature>
<reference evidence="7" key="1">
    <citation type="submission" date="2021-04" db="EMBL/GenBank/DDBJ databases">
        <authorList>
            <person name="Tunstrom K."/>
        </authorList>
    </citation>
    <scope>NUCLEOTIDE SEQUENCE</scope>
</reference>
<dbReference type="InterPro" id="IPR000873">
    <property type="entry name" value="AMP-dep_synth/lig_dom"/>
</dbReference>
<evidence type="ECO:0000256" key="2">
    <source>
        <dbReference type="ARBA" id="ARBA00006432"/>
    </source>
</evidence>
<dbReference type="AlphaFoldDB" id="A0A8S3WH49"/>
<evidence type="ECO:0000259" key="5">
    <source>
        <dbReference type="Pfam" id="PF00501"/>
    </source>
</evidence>